<gene>
    <name evidence="8" type="ORF">KR51_00018110</name>
</gene>
<dbReference type="eggNOG" id="COG4974">
    <property type="taxonomic scope" value="Bacteria"/>
</dbReference>
<keyword evidence="2" id="KW-0229">DNA integration</keyword>
<proteinExistence type="inferred from homology"/>
<organism evidence="8 9">
    <name type="scientific">Rubidibacter lacunae KORDI 51-2</name>
    <dbReference type="NCBI Taxonomy" id="582515"/>
    <lineage>
        <taxon>Bacteria</taxon>
        <taxon>Bacillati</taxon>
        <taxon>Cyanobacteriota</taxon>
        <taxon>Cyanophyceae</taxon>
        <taxon>Oscillatoriophycideae</taxon>
        <taxon>Chroococcales</taxon>
        <taxon>Aphanothecaceae</taxon>
        <taxon>Rubidibacter</taxon>
    </lineage>
</organism>
<dbReference type="PROSITE" id="PS51898">
    <property type="entry name" value="TYR_RECOMBINASE"/>
    <property type="match status" value="1"/>
</dbReference>
<name>U5DL55_9CHRO</name>
<dbReference type="Pfam" id="PF00589">
    <property type="entry name" value="Phage_integrase"/>
    <property type="match status" value="1"/>
</dbReference>
<dbReference type="InterPro" id="IPR050090">
    <property type="entry name" value="Tyrosine_recombinase_XerCD"/>
</dbReference>
<dbReference type="Gene3D" id="1.10.443.10">
    <property type="entry name" value="Intergrase catalytic core"/>
    <property type="match status" value="1"/>
</dbReference>
<dbReference type="STRING" id="582515.KR51_00018110"/>
<keyword evidence="9" id="KW-1185">Reference proteome</keyword>
<comment type="similarity">
    <text evidence="1">Belongs to the 'phage' integrase family.</text>
</comment>
<keyword evidence="4" id="KW-0233">DNA recombination</keyword>
<evidence type="ECO:0000256" key="2">
    <source>
        <dbReference type="ARBA" id="ARBA00022908"/>
    </source>
</evidence>
<dbReference type="InterPro" id="IPR013762">
    <property type="entry name" value="Integrase-like_cat_sf"/>
</dbReference>
<dbReference type="PANTHER" id="PTHR30349:SF64">
    <property type="entry name" value="PROPHAGE INTEGRASE INTD-RELATED"/>
    <property type="match status" value="1"/>
</dbReference>
<evidence type="ECO:0000256" key="1">
    <source>
        <dbReference type="ARBA" id="ARBA00008857"/>
    </source>
</evidence>
<dbReference type="AlphaFoldDB" id="U5DL55"/>
<evidence type="ECO:0000313" key="8">
    <source>
        <dbReference type="EMBL" id="ERN41592.1"/>
    </source>
</evidence>
<dbReference type="InterPro" id="IPR004107">
    <property type="entry name" value="Integrase_SAM-like_N"/>
</dbReference>
<keyword evidence="3 5" id="KW-0238">DNA-binding</keyword>
<reference evidence="8 9" key="1">
    <citation type="submission" date="2013-05" db="EMBL/GenBank/DDBJ databases">
        <title>Draft genome sequence of Rubidibacter lacunae KORDI 51-2.</title>
        <authorList>
            <person name="Choi D.H."/>
            <person name="Noh J.H."/>
            <person name="Kwon K.-K."/>
            <person name="Lee J.-H."/>
            <person name="Ryu J.-Y."/>
        </authorList>
    </citation>
    <scope>NUCLEOTIDE SEQUENCE [LARGE SCALE GENOMIC DNA]</scope>
    <source>
        <strain evidence="8 9">KORDI 51-2</strain>
    </source>
</reference>
<evidence type="ECO:0000313" key="9">
    <source>
        <dbReference type="Proteomes" id="UP000016960"/>
    </source>
</evidence>
<dbReference type="PANTHER" id="PTHR30349">
    <property type="entry name" value="PHAGE INTEGRASE-RELATED"/>
    <property type="match status" value="1"/>
</dbReference>
<evidence type="ECO:0000259" key="6">
    <source>
        <dbReference type="PROSITE" id="PS51898"/>
    </source>
</evidence>
<evidence type="ECO:0000256" key="5">
    <source>
        <dbReference type="PROSITE-ProRule" id="PRU01248"/>
    </source>
</evidence>
<evidence type="ECO:0000259" key="7">
    <source>
        <dbReference type="PROSITE" id="PS51900"/>
    </source>
</evidence>
<evidence type="ECO:0000256" key="4">
    <source>
        <dbReference type="ARBA" id="ARBA00023172"/>
    </source>
</evidence>
<dbReference type="Pfam" id="PF13495">
    <property type="entry name" value="Phage_int_SAM_4"/>
    <property type="match status" value="1"/>
</dbReference>
<comment type="caution">
    <text evidence="8">The sequence shown here is derived from an EMBL/GenBank/DDBJ whole genome shotgun (WGS) entry which is preliminary data.</text>
</comment>
<dbReference type="PATRIC" id="fig|582515.4.peg.2051"/>
<dbReference type="GO" id="GO:0003677">
    <property type="term" value="F:DNA binding"/>
    <property type="evidence" value="ECO:0007669"/>
    <property type="project" value="UniProtKB-UniRule"/>
</dbReference>
<dbReference type="InterPro" id="IPR044068">
    <property type="entry name" value="CB"/>
</dbReference>
<dbReference type="GO" id="GO:0015074">
    <property type="term" value="P:DNA integration"/>
    <property type="evidence" value="ECO:0007669"/>
    <property type="project" value="UniProtKB-KW"/>
</dbReference>
<dbReference type="Proteomes" id="UP000016960">
    <property type="component" value="Unassembled WGS sequence"/>
</dbReference>
<dbReference type="GO" id="GO:0006310">
    <property type="term" value="P:DNA recombination"/>
    <property type="evidence" value="ECO:0007669"/>
    <property type="project" value="UniProtKB-KW"/>
</dbReference>
<evidence type="ECO:0000256" key="3">
    <source>
        <dbReference type="ARBA" id="ARBA00023125"/>
    </source>
</evidence>
<dbReference type="SUPFAM" id="SSF56349">
    <property type="entry name" value="DNA breaking-rejoining enzymes"/>
    <property type="match status" value="1"/>
</dbReference>
<dbReference type="InterPro" id="IPR011010">
    <property type="entry name" value="DNA_brk_join_enz"/>
</dbReference>
<feature type="domain" description="Tyr recombinase" evidence="6">
    <location>
        <begin position="117"/>
        <end position="330"/>
    </location>
</feature>
<dbReference type="Gene3D" id="1.10.150.130">
    <property type="match status" value="1"/>
</dbReference>
<dbReference type="InterPro" id="IPR002104">
    <property type="entry name" value="Integrase_catalytic"/>
</dbReference>
<accession>U5DL55</accession>
<dbReference type="CDD" id="cd01193">
    <property type="entry name" value="INT_IntI_C"/>
    <property type="match status" value="1"/>
</dbReference>
<dbReference type="InterPro" id="IPR011946">
    <property type="entry name" value="Integrase_integron-type"/>
</dbReference>
<feature type="domain" description="Core-binding (CB)" evidence="7">
    <location>
        <begin position="15"/>
        <end position="98"/>
    </location>
</feature>
<dbReference type="NCBIfam" id="TIGR02249">
    <property type="entry name" value="integrase_gron"/>
    <property type="match status" value="1"/>
</dbReference>
<dbReference type="InterPro" id="IPR010998">
    <property type="entry name" value="Integrase_recombinase_N"/>
</dbReference>
<dbReference type="PROSITE" id="PS51900">
    <property type="entry name" value="CB"/>
    <property type="match status" value="1"/>
</dbReference>
<dbReference type="FunCoup" id="U5DL55">
    <property type="interactions" value="302"/>
</dbReference>
<protein>
    <submittedName>
        <fullName evidence="8">Integron integrase</fullName>
    </submittedName>
</protein>
<dbReference type="EMBL" id="ASSJ01000047">
    <property type="protein sequence ID" value="ERN41592.1"/>
    <property type="molecule type" value="Genomic_DNA"/>
</dbReference>
<sequence>MGYRHLPLARTDSATKPPKLLDRFRDTRRVKHYAYRTEETYLQWIRRFIIFHGKRHPKDIGAPEVEAFLTHLAVVGNVSASTQNQALSALLFLYRHVLKQPLTDDAIDSVRARQSKHLPTVLSVDETRRLLQCLSGTHQLLAKLLYGSGLRVKEALRLRVKDIDFAQTQIVVRDAKGNRDRLTILPDSLTELLQAHLVQVKQLHADDLAQGFGAVYLPHALARKYPNAPQAWIWQYAFPAKRRTIDPRSNEVRRHHLDDSVLQRSLKTAARQAEIPKRVSCHTLRHSFATHLLQTGYDIRTVQELLGHKDVKTTMIYTHVLNRGGMGVRSPLDL</sequence>
<dbReference type="InParanoid" id="U5DL55"/>